<dbReference type="Gene3D" id="3.30.530.20">
    <property type="match status" value="1"/>
</dbReference>
<dbReference type="InterPro" id="IPR023393">
    <property type="entry name" value="START-like_dom_sf"/>
</dbReference>
<keyword evidence="4" id="KW-1185">Reference proteome</keyword>
<feature type="domain" description="Activator of Hsp90 ATPase homologue 1/2-like C-terminal" evidence="2">
    <location>
        <begin position="13"/>
        <end position="143"/>
    </location>
</feature>
<dbReference type="InterPro" id="IPR013538">
    <property type="entry name" value="ASHA1/2-like_C"/>
</dbReference>
<proteinExistence type="inferred from homology"/>
<reference evidence="3 4" key="1">
    <citation type="submission" date="2022-03" db="EMBL/GenBank/DDBJ databases">
        <title>Pseudonocardia alaer sp. nov., a novel actinomycete isolated from reed forest soil.</title>
        <authorList>
            <person name="Wang L."/>
        </authorList>
    </citation>
    <scope>NUCLEOTIDE SEQUENCE [LARGE SCALE GENOMIC DNA]</scope>
    <source>
        <strain evidence="3 4">Y-16303</strain>
    </source>
</reference>
<evidence type="ECO:0000256" key="1">
    <source>
        <dbReference type="ARBA" id="ARBA00006817"/>
    </source>
</evidence>
<protein>
    <submittedName>
        <fullName evidence="3">SRPBCC domain-containing protein</fullName>
    </submittedName>
</protein>
<comment type="similarity">
    <text evidence="1">Belongs to the AHA1 family.</text>
</comment>
<dbReference type="RefSeq" id="WP_241038398.1">
    <property type="nucleotide sequence ID" value="NZ_BAAAJF010000012.1"/>
</dbReference>
<dbReference type="EMBL" id="JAKXMK010000016">
    <property type="protein sequence ID" value="MCH6167837.1"/>
    <property type="molecule type" value="Genomic_DNA"/>
</dbReference>
<sequence>MPADEISRETRIAAPPQRVWDVVTRAEHVSRWFGDAGAEIDLRPSGLMRVRWAEHGTAVCRIEKVSPIDLFSFRWGREVDAEPEPGNSTLVEFRLFPDGDGTRLVVTESGFSTLDDTPEGRARYRDGNVEGWAHEVGKLVAYIATVDA</sequence>
<gene>
    <name evidence="3" type="ORF">MMF94_19285</name>
</gene>
<evidence type="ECO:0000259" key="2">
    <source>
        <dbReference type="Pfam" id="PF08327"/>
    </source>
</evidence>
<organism evidence="3 4">
    <name type="scientific">Pseudonocardia alaniniphila</name>
    <dbReference type="NCBI Taxonomy" id="75291"/>
    <lineage>
        <taxon>Bacteria</taxon>
        <taxon>Bacillati</taxon>
        <taxon>Actinomycetota</taxon>
        <taxon>Actinomycetes</taxon>
        <taxon>Pseudonocardiales</taxon>
        <taxon>Pseudonocardiaceae</taxon>
        <taxon>Pseudonocardia</taxon>
    </lineage>
</organism>
<name>A0ABS9TH43_9PSEU</name>
<evidence type="ECO:0000313" key="4">
    <source>
        <dbReference type="Proteomes" id="UP001299970"/>
    </source>
</evidence>
<evidence type="ECO:0000313" key="3">
    <source>
        <dbReference type="EMBL" id="MCH6167837.1"/>
    </source>
</evidence>
<comment type="caution">
    <text evidence="3">The sequence shown here is derived from an EMBL/GenBank/DDBJ whole genome shotgun (WGS) entry which is preliminary data.</text>
</comment>
<dbReference type="SUPFAM" id="SSF55961">
    <property type="entry name" value="Bet v1-like"/>
    <property type="match status" value="1"/>
</dbReference>
<accession>A0ABS9TH43</accession>
<dbReference type="Proteomes" id="UP001299970">
    <property type="component" value="Unassembled WGS sequence"/>
</dbReference>
<dbReference type="Pfam" id="PF08327">
    <property type="entry name" value="AHSA1"/>
    <property type="match status" value="1"/>
</dbReference>